<dbReference type="InterPro" id="IPR036390">
    <property type="entry name" value="WH_DNA-bd_sf"/>
</dbReference>
<gene>
    <name evidence="7" type="ORF">OHN36_00760</name>
    <name evidence="6" type="ORF">SAMN05216260_109179</name>
</gene>
<accession>A0A1G7MFQ0</accession>
<keyword evidence="2" id="KW-0805">Transcription regulation</keyword>
<dbReference type="EMBL" id="FNAX01000009">
    <property type="protein sequence ID" value="SDF60593.1"/>
    <property type="molecule type" value="Genomic_DNA"/>
</dbReference>
<sequence length="295" mass="31477">MDDVELRHLRALDAVARAGTVTAAATLLHMTQPALSRTLAQLESRVGVRLVDRSSRHLALTPAGSTLLGHGRAILARLDAALADTRTVVRPLRLGYTCAVLGRRTVPLLRTWRRTHPHIPLDVVRQDDSTAGLATGATDVAVLRTRPSGPLLRTEALYREDRVAALPDDHPLAQRETVLMTDLTAPSAAPGLPDELPLALWPDTGTASPELWPPGHRPGRTVEVGNVDQWLNLIATGGAFGLGAAGTAQSFSHPGVRFVPVRDAPATTVYLAHPAHPTHPLTEEFAAAVRETVSA</sequence>
<dbReference type="Pfam" id="PF00126">
    <property type="entry name" value="HTH_1"/>
    <property type="match status" value="1"/>
</dbReference>
<evidence type="ECO:0000313" key="6">
    <source>
        <dbReference type="EMBL" id="SDF60593.1"/>
    </source>
</evidence>
<keyword evidence="3 6" id="KW-0238">DNA-binding</keyword>
<reference evidence="7" key="2">
    <citation type="submission" date="2022-10" db="EMBL/GenBank/DDBJ databases">
        <title>The complete genomes of actinobacterial strains from the NBC collection.</title>
        <authorList>
            <person name="Joergensen T.S."/>
            <person name="Alvarez Arevalo M."/>
            <person name="Sterndorff E.B."/>
            <person name="Faurdal D."/>
            <person name="Vuksanovic O."/>
            <person name="Mourched A.-S."/>
            <person name="Charusanti P."/>
            <person name="Shaw S."/>
            <person name="Blin K."/>
            <person name="Weber T."/>
        </authorList>
    </citation>
    <scope>NUCLEOTIDE SEQUENCE</scope>
    <source>
        <strain evidence="7">NBC_00489</strain>
    </source>
</reference>
<dbReference type="Proteomes" id="UP001432161">
    <property type="component" value="Chromosome"/>
</dbReference>
<proteinExistence type="inferred from homology"/>
<comment type="similarity">
    <text evidence="1">Belongs to the LysR transcriptional regulatory family.</text>
</comment>
<dbReference type="AlphaFoldDB" id="A0A1G7MFQ0"/>
<dbReference type="OrthoDB" id="3636008at2"/>
<dbReference type="GO" id="GO:0003700">
    <property type="term" value="F:DNA-binding transcription factor activity"/>
    <property type="evidence" value="ECO:0007669"/>
    <property type="project" value="InterPro"/>
</dbReference>
<evidence type="ECO:0000259" key="5">
    <source>
        <dbReference type="PROSITE" id="PS50931"/>
    </source>
</evidence>
<dbReference type="PANTHER" id="PTHR30346">
    <property type="entry name" value="TRANSCRIPTIONAL DUAL REGULATOR HCAR-RELATED"/>
    <property type="match status" value="1"/>
</dbReference>
<dbReference type="SUPFAM" id="SSF53850">
    <property type="entry name" value="Periplasmic binding protein-like II"/>
    <property type="match status" value="1"/>
</dbReference>
<dbReference type="Gene3D" id="1.10.10.10">
    <property type="entry name" value="Winged helix-like DNA-binding domain superfamily/Winged helix DNA-binding domain"/>
    <property type="match status" value="1"/>
</dbReference>
<dbReference type="GO" id="GO:0032993">
    <property type="term" value="C:protein-DNA complex"/>
    <property type="evidence" value="ECO:0007669"/>
    <property type="project" value="TreeGrafter"/>
</dbReference>
<dbReference type="InterPro" id="IPR005119">
    <property type="entry name" value="LysR_subst-bd"/>
</dbReference>
<keyword evidence="4" id="KW-0804">Transcription</keyword>
<evidence type="ECO:0000256" key="3">
    <source>
        <dbReference type="ARBA" id="ARBA00023125"/>
    </source>
</evidence>
<dbReference type="GO" id="GO:0003677">
    <property type="term" value="F:DNA binding"/>
    <property type="evidence" value="ECO:0007669"/>
    <property type="project" value="UniProtKB-KW"/>
</dbReference>
<dbReference type="Proteomes" id="UP000198614">
    <property type="component" value="Unassembled WGS sequence"/>
</dbReference>
<dbReference type="Gene3D" id="3.40.190.10">
    <property type="entry name" value="Periplasmic binding protein-like II"/>
    <property type="match status" value="2"/>
</dbReference>
<dbReference type="InterPro" id="IPR000847">
    <property type="entry name" value="LysR_HTH_N"/>
</dbReference>
<evidence type="ECO:0000256" key="4">
    <source>
        <dbReference type="ARBA" id="ARBA00023163"/>
    </source>
</evidence>
<dbReference type="Pfam" id="PF03466">
    <property type="entry name" value="LysR_substrate"/>
    <property type="match status" value="1"/>
</dbReference>
<dbReference type="EMBL" id="CP108330">
    <property type="protein sequence ID" value="WUR35807.1"/>
    <property type="molecule type" value="Genomic_DNA"/>
</dbReference>
<name>A0A1G7MFQ0_9ACTN</name>
<evidence type="ECO:0000313" key="7">
    <source>
        <dbReference type="EMBL" id="WUR35807.1"/>
    </source>
</evidence>
<reference evidence="6 8" key="1">
    <citation type="submission" date="2016-10" db="EMBL/GenBank/DDBJ databases">
        <authorList>
            <person name="de Groot N.N."/>
        </authorList>
    </citation>
    <scope>NUCLEOTIDE SEQUENCE [LARGE SCALE GENOMIC DNA]</scope>
    <source>
        <strain evidence="6 8">CGMCC 4.1859</strain>
    </source>
</reference>
<evidence type="ECO:0000256" key="2">
    <source>
        <dbReference type="ARBA" id="ARBA00023015"/>
    </source>
</evidence>
<dbReference type="FunFam" id="1.10.10.10:FF:000001">
    <property type="entry name" value="LysR family transcriptional regulator"/>
    <property type="match status" value="1"/>
</dbReference>
<dbReference type="PROSITE" id="PS50931">
    <property type="entry name" value="HTH_LYSR"/>
    <property type="match status" value="1"/>
</dbReference>
<dbReference type="PRINTS" id="PR00039">
    <property type="entry name" value="HTHLYSR"/>
</dbReference>
<organism evidence="6 8">
    <name type="scientific">Streptomyces griseoaurantiacus</name>
    <dbReference type="NCBI Taxonomy" id="68213"/>
    <lineage>
        <taxon>Bacteria</taxon>
        <taxon>Bacillati</taxon>
        <taxon>Actinomycetota</taxon>
        <taxon>Actinomycetes</taxon>
        <taxon>Kitasatosporales</taxon>
        <taxon>Streptomycetaceae</taxon>
        <taxon>Streptomyces</taxon>
        <taxon>Streptomyces aurantiacus group</taxon>
    </lineage>
</organism>
<dbReference type="SUPFAM" id="SSF46785">
    <property type="entry name" value="Winged helix' DNA-binding domain"/>
    <property type="match status" value="1"/>
</dbReference>
<dbReference type="PANTHER" id="PTHR30346:SF0">
    <property type="entry name" value="HCA OPERON TRANSCRIPTIONAL ACTIVATOR HCAR"/>
    <property type="match status" value="1"/>
</dbReference>
<protein>
    <submittedName>
        <fullName evidence="6">DNA-binding transcriptional regulator, LysR family</fullName>
    </submittedName>
    <submittedName>
        <fullName evidence="7">LysR family transcriptional regulator</fullName>
    </submittedName>
</protein>
<dbReference type="InterPro" id="IPR036388">
    <property type="entry name" value="WH-like_DNA-bd_sf"/>
</dbReference>
<keyword evidence="9" id="KW-1185">Reference proteome</keyword>
<evidence type="ECO:0000256" key="1">
    <source>
        <dbReference type="ARBA" id="ARBA00009437"/>
    </source>
</evidence>
<feature type="domain" description="HTH lysR-type" evidence="5">
    <location>
        <begin position="4"/>
        <end position="61"/>
    </location>
</feature>
<evidence type="ECO:0000313" key="8">
    <source>
        <dbReference type="Proteomes" id="UP000198614"/>
    </source>
</evidence>
<evidence type="ECO:0000313" key="9">
    <source>
        <dbReference type="Proteomes" id="UP001432161"/>
    </source>
</evidence>